<dbReference type="PANTHER" id="PTHR42852">
    <property type="entry name" value="THIOL:DISULFIDE INTERCHANGE PROTEIN DSBE"/>
    <property type="match status" value="1"/>
</dbReference>
<reference evidence="7" key="1">
    <citation type="journal article" date="2019" name="Int. J. Syst. Evol. Microbiol.">
        <title>The Global Catalogue of Microorganisms (GCM) 10K type strain sequencing project: providing services to taxonomists for standard genome sequencing and annotation.</title>
        <authorList>
            <consortium name="The Broad Institute Genomics Platform"/>
            <consortium name="The Broad Institute Genome Sequencing Center for Infectious Disease"/>
            <person name="Wu L."/>
            <person name="Ma J."/>
        </authorList>
    </citation>
    <scope>NUCLEOTIDE SEQUENCE [LARGE SCALE GENOMIC DNA]</scope>
    <source>
        <strain evidence="7">JCM 18200</strain>
    </source>
</reference>
<dbReference type="Proteomes" id="UP001501411">
    <property type="component" value="Unassembled WGS sequence"/>
</dbReference>
<proteinExistence type="predicted"/>
<comment type="caution">
    <text evidence="6">The sequence shown here is derived from an EMBL/GenBank/DDBJ whole genome shotgun (WGS) entry which is preliminary data.</text>
</comment>
<dbReference type="InterPro" id="IPR036249">
    <property type="entry name" value="Thioredoxin-like_sf"/>
</dbReference>
<dbReference type="RefSeq" id="WP_345229671.1">
    <property type="nucleotide sequence ID" value="NZ_BAABIQ010000001.1"/>
</dbReference>
<evidence type="ECO:0000256" key="1">
    <source>
        <dbReference type="ARBA" id="ARBA00004196"/>
    </source>
</evidence>
<evidence type="ECO:0000313" key="6">
    <source>
        <dbReference type="EMBL" id="GAA4778019.1"/>
    </source>
</evidence>
<dbReference type="Gene3D" id="3.40.30.10">
    <property type="entry name" value="Glutaredoxin"/>
    <property type="match status" value="1"/>
</dbReference>
<feature type="domain" description="Thioredoxin" evidence="5">
    <location>
        <begin position="340"/>
        <end position="490"/>
    </location>
</feature>
<evidence type="ECO:0000256" key="3">
    <source>
        <dbReference type="ARBA" id="ARBA00023157"/>
    </source>
</evidence>
<keyword evidence="2" id="KW-0201">Cytochrome c-type biogenesis</keyword>
<dbReference type="InterPro" id="IPR012336">
    <property type="entry name" value="Thioredoxin-like_fold"/>
</dbReference>
<name>A0ABP9ABT4_9SPHI</name>
<evidence type="ECO:0000259" key="5">
    <source>
        <dbReference type="PROSITE" id="PS51352"/>
    </source>
</evidence>
<gene>
    <name evidence="6" type="ORF">GCM10023231_00590</name>
</gene>
<evidence type="ECO:0000313" key="7">
    <source>
        <dbReference type="Proteomes" id="UP001501411"/>
    </source>
</evidence>
<dbReference type="Pfam" id="PF13905">
    <property type="entry name" value="Thioredoxin_8"/>
    <property type="match status" value="1"/>
</dbReference>
<dbReference type="CDD" id="cd02966">
    <property type="entry name" value="TlpA_like_family"/>
    <property type="match status" value="1"/>
</dbReference>
<organism evidence="6 7">
    <name type="scientific">Olivibacter ginsenosidimutans</name>
    <dbReference type="NCBI Taxonomy" id="1176537"/>
    <lineage>
        <taxon>Bacteria</taxon>
        <taxon>Pseudomonadati</taxon>
        <taxon>Bacteroidota</taxon>
        <taxon>Sphingobacteriia</taxon>
        <taxon>Sphingobacteriales</taxon>
        <taxon>Sphingobacteriaceae</taxon>
        <taxon>Olivibacter</taxon>
    </lineage>
</organism>
<dbReference type="EMBL" id="BAABIQ010000001">
    <property type="protein sequence ID" value="GAA4778019.1"/>
    <property type="molecule type" value="Genomic_DNA"/>
</dbReference>
<protein>
    <recommendedName>
        <fullName evidence="5">Thioredoxin domain-containing protein</fullName>
    </recommendedName>
</protein>
<dbReference type="InterPro" id="IPR013766">
    <property type="entry name" value="Thioredoxin_domain"/>
</dbReference>
<dbReference type="PROSITE" id="PS51352">
    <property type="entry name" value="THIOREDOXIN_2"/>
    <property type="match status" value="1"/>
</dbReference>
<evidence type="ECO:0000256" key="4">
    <source>
        <dbReference type="ARBA" id="ARBA00023284"/>
    </source>
</evidence>
<comment type="subcellular location">
    <subcellularLocation>
        <location evidence="1">Cell envelope</location>
    </subcellularLocation>
</comment>
<accession>A0ABP9ABT4</accession>
<keyword evidence="4" id="KW-0676">Redox-active center</keyword>
<evidence type="ECO:0000256" key="2">
    <source>
        <dbReference type="ARBA" id="ARBA00022748"/>
    </source>
</evidence>
<sequence length="495" mass="57535">MKRLIVWTLFMFGVLHLFGGEKNVSIINGKFENKLYEGMEITLYYCPGYYAVSEPALRGQSFTTKVKNGKFAFHLANTPDEFYIQLTYGDIRMVEQLPWHTINLGIFLLEKNSDIELGLADNHCEIHGRKADLFACQYNMRSLVFVKKHPKYNKDSYYLRLKEQKEYGDSVLKAQLNVLDSFRGKVSDRAYKILQYDYKADNEIKLLKALSVQSNSKWTQRNKETIKFYTDYFLYGVYDTDFSDEKFFSRSHAYFLYLKYLTDLGIVMKAVDGQLRPTFGQIYTYITDKFDDNKVLGRLLATLFIDYHRRGGATTWHYDDALQRIKGEEDAEIILLLKQHLTKGKPATFTLLDTAGKEVTEKRFKGKVVVLDFWFTGCTACIHLNKEMDKVYHYYEHNEDVVFINVCVDKNRVQWLKSVKSGLYTHKNSIPLYTEGRGKDHQLIKSLDVFAFPTLVILDQRGNILSSNPPMPQTGESQKKLFDLIDLAIENGDEQ</sequence>
<keyword evidence="3" id="KW-1015">Disulfide bond</keyword>
<dbReference type="InterPro" id="IPR050553">
    <property type="entry name" value="Thioredoxin_ResA/DsbE_sf"/>
</dbReference>
<keyword evidence="7" id="KW-1185">Reference proteome</keyword>
<dbReference type="PANTHER" id="PTHR42852:SF6">
    <property type="entry name" value="THIOL:DISULFIDE INTERCHANGE PROTEIN DSBE"/>
    <property type="match status" value="1"/>
</dbReference>
<dbReference type="SUPFAM" id="SSF52833">
    <property type="entry name" value="Thioredoxin-like"/>
    <property type="match status" value="1"/>
</dbReference>